<dbReference type="CDD" id="cd05825">
    <property type="entry name" value="LbH_wcaF_like"/>
    <property type="match status" value="1"/>
</dbReference>
<reference evidence="4" key="1">
    <citation type="submission" date="2018-06" db="EMBL/GenBank/DDBJ databases">
        <title>Development of a Molecular Serotyping Scheme and a Multiplexed Luminex-Based Array for Providencia.</title>
        <authorList>
            <person name="Du Y."/>
            <person name="Liu B."/>
        </authorList>
    </citation>
    <scope>NUCLEOTIDE SEQUENCE</scope>
</reference>
<dbReference type="PANTHER" id="PTHR23416:SF23">
    <property type="entry name" value="ACETYLTRANSFERASE C18B11.09C-RELATED"/>
    <property type="match status" value="1"/>
</dbReference>
<dbReference type="NCBIfam" id="NF007797">
    <property type="entry name" value="PRK10502.1"/>
    <property type="match status" value="1"/>
</dbReference>
<comment type="similarity">
    <text evidence="1">Belongs to the transferase hexapeptide repeat family.</text>
</comment>
<evidence type="ECO:0000313" key="4">
    <source>
        <dbReference type="EMBL" id="AXL96539.1"/>
    </source>
</evidence>
<proteinExistence type="inferred from homology"/>
<dbReference type="InterPro" id="IPR051159">
    <property type="entry name" value="Hexapeptide_acetyltransf"/>
</dbReference>
<dbReference type="PANTHER" id="PTHR23416">
    <property type="entry name" value="SIALIC ACID SYNTHASE-RELATED"/>
    <property type="match status" value="1"/>
</dbReference>
<name>A0A346CLR5_9GAMM</name>
<keyword evidence="3" id="KW-0472">Membrane</keyword>
<protein>
    <submittedName>
        <fullName evidence="4">Putative colanic acid biosynthesis acetyltransferase WcaF</fullName>
    </submittedName>
</protein>
<dbReference type="Gene3D" id="2.160.10.10">
    <property type="entry name" value="Hexapeptide repeat proteins"/>
    <property type="match status" value="1"/>
</dbReference>
<evidence type="ECO:0000256" key="1">
    <source>
        <dbReference type="ARBA" id="ARBA00007274"/>
    </source>
</evidence>
<dbReference type="GO" id="GO:0008374">
    <property type="term" value="F:O-acyltransferase activity"/>
    <property type="evidence" value="ECO:0007669"/>
    <property type="project" value="TreeGrafter"/>
</dbReference>
<keyword evidence="3" id="KW-1133">Transmembrane helix</keyword>
<dbReference type="SUPFAM" id="SSF51161">
    <property type="entry name" value="Trimeric LpxA-like enzymes"/>
    <property type="match status" value="1"/>
</dbReference>
<keyword evidence="2 4" id="KW-0808">Transferase</keyword>
<keyword evidence="3" id="KW-0812">Transmembrane</keyword>
<dbReference type="InterPro" id="IPR011004">
    <property type="entry name" value="Trimer_LpxA-like_sf"/>
</dbReference>
<accession>A0A346CLR5</accession>
<feature type="transmembrane region" description="Helical" evidence="3">
    <location>
        <begin position="20"/>
        <end position="38"/>
    </location>
</feature>
<gene>
    <name evidence="4" type="primary">ac</name>
</gene>
<organism evidence="4">
    <name type="scientific">Providencia alcalifaciens</name>
    <dbReference type="NCBI Taxonomy" id="126385"/>
    <lineage>
        <taxon>Bacteria</taxon>
        <taxon>Pseudomonadati</taxon>
        <taxon>Pseudomonadota</taxon>
        <taxon>Gammaproteobacteria</taxon>
        <taxon>Enterobacterales</taxon>
        <taxon>Morganellaceae</taxon>
        <taxon>Providencia</taxon>
    </lineage>
</organism>
<dbReference type="AlphaFoldDB" id="A0A346CLR5"/>
<dbReference type="GO" id="GO:0005829">
    <property type="term" value="C:cytosol"/>
    <property type="evidence" value="ECO:0007669"/>
    <property type="project" value="TreeGrafter"/>
</dbReference>
<evidence type="ECO:0000256" key="3">
    <source>
        <dbReference type="SAM" id="Phobius"/>
    </source>
</evidence>
<sequence length="179" mass="20140">MINLSEYKSSYKHPNIFKRLCWLFISILIFENGIPFPSRFKIWILNLFGSNVSKNVVIKPNVKIKYPSLLEIGENSWIGEHVWIDNLGYVKIGCNCCISQGAYLLTGNHNYKKTTFDLIVKNIEIKNGAWVGAKAVVCPGVTINEHAVLAVGSIANNDLQKNCIYQGNPATLKKIRVIE</sequence>
<dbReference type="EMBL" id="MH479422">
    <property type="protein sequence ID" value="AXL96539.1"/>
    <property type="molecule type" value="Genomic_DNA"/>
</dbReference>
<evidence type="ECO:0000256" key="2">
    <source>
        <dbReference type="ARBA" id="ARBA00022679"/>
    </source>
</evidence>